<proteinExistence type="predicted"/>
<gene>
    <name evidence="7" type="ORF">IMCC3088_866</name>
</gene>
<evidence type="ECO:0000259" key="6">
    <source>
        <dbReference type="SMART" id="SM00752"/>
    </source>
</evidence>
<dbReference type="STRING" id="2518989.IMCC3088_866"/>
<comment type="subcellular location">
    <subcellularLocation>
        <location evidence="1">Endomembrane system</location>
        <topology evidence="1">Multi-pass membrane protein</topology>
    </subcellularLocation>
</comment>
<dbReference type="Proteomes" id="UP000005615">
    <property type="component" value="Unassembled WGS sequence"/>
</dbReference>
<dbReference type="eggNOG" id="COG3011">
    <property type="taxonomic scope" value="Bacteria"/>
</dbReference>
<sequence length="635" mass="71764">MGGDLQNPFAVDIRALAALRIAVGTLLIADLLIRWSDIGWFMSDYGAYSVAASKAAASDWRFSLYWLADGLWWVHTLFAANIAVALLLIAGVRTRWVTFFAFVLLVSLHNRNPILLQGGDNLLILLLFWGLFLPWGERLSVDATMVAKPSLEQRYVGGGSVALVLQILSVYFFSAFLKNGSEWTVDGTAIYYALHNDQVAHLLAPYWRDWHWLTVPLTHYVWWLELLGPIVALSPWFNAWARGLAAFCFITLEIGFLFNLNVGLFPFISIASLLVLLPTQIWDYLARVFAPKPHAPMVMYYDKTCVFCHKTCVLIRSVFALNARVEPAQDTPEVGTILEQEFSWVLEVEGNRYLRWAALVECVRRGGRFTWIAYPLSAVGVVGDSIYTWIGHNRGAFGRLTSVAMPWRDEMPRPGRIRQSAALIAAAVVLAGNVSALPNEAKAKLSESWLKGVSQFYQWSQPLVQTARLDQLWNMFAPYPQKNDGWFLMVGLTDDGALVDVLRWQLTPPVTDKPRSFVPEQAQNYRWRKYLARMKRSGYTDEMGRYASAACARWNALVGPESAPEQGELAPPWPTLEAFNIYYVLERTPPMGEQGEVAYQLLWRHHCLDKHRLSENAVQKAMLATQPDNVRSSIP</sequence>
<keyword evidence="3 5" id="KW-1133">Transmembrane helix</keyword>
<feature type="transmembrane region" description="Helical" evidence="5">
    <location>
        <begin position="210"/>
        <end position="232"/>
    </location>
</feature>
<organism evidence="7 8">
    <name type="scientific">Aequoribacter fuscus</name>
    <dbReference type="NCBI Taxonomy" id="2518989"/>
    <lineage>
        <taxon>Bacteria</taxon>
        <taxon>Pseudomonadati</taxon>
        <taxon>Pseudomonadota</taxon>
        <taxon>Gammaproteobacteria</taxon>
        <taxon>Cellvibrionales</taxon>
        <taxon>Halieaceae</taxon>
        <taxon>Aequoribacter</taxon>
    </lineage>
</organism>
<evidence type="ECO:0000256" key="1">
    <source>
        <dbReference type="ARBA" id="ARBA00004127"/>
    </source>
</evidence>
<dbReference type="InterPro" id="IPR052964">
    <property type="entry name" value="Sporulation_signal_mat"/>
</dbReference>
<feature type="transmembrane region" description="Helical" evidence="5">
    <location>
        <begin position="155"/>
        <end position="177"/>
    </location>
</feature>
<keyword evidence="4 5" id="KW-0472">Membrane</keyword>
<dbReference type="GO" id="GO:0012505">
    <property type="term" value="C:endomembrane system"/>
    <property type="evidence" value="ECO:0007669"/>
    <property type="project" value="UniProtKB-SubCell"/>
</dbReference>
<evidence type="ECO:0000313" key="7">
    <source>
        <dbReference type="EMBL" id="EGG30163.1"/>
    </source>
</evidence>
<name>F3L0E5_9GAMM</name>
<comment type="caution">
    <text evidence="7">The sequence shown here is derived from an EMBL/GenBank/DDBJ whole genome shotgun (WGS) entry which is preliminary data.</text>
</comment>
<dbReference type="PANTHER" id="PTHR39535">
    <property type="entry name" value="SPORULATION-DELAYING PROTEIN SDPB"/>
    <property type="match status" value="1"/>
</dbReference>
<evidence type="ECO:0000256" key="4">
    <source>
        <dbReference type="ARBA" id="ARBA00023136"/>
    </source>
</evidence>
<dbReference type="InterPro" id="IPR011020">
    <property type="entry name" value="HTTM-like"/>
</dbReference>
<reference evidence="7 8" key="1">
    <citation type="journal article" date="2011" name="J. Bacteriol.">
        <title>Genome sequence of strain IMCC3088, a proteorhodopsin-containing marine bacterium belonging to the OM60/NOR5 clade.</title>
        <authorList>
            <person name="Jang Y."/>
            <person name="Oh H.M."/>
            <person name="Kang I."/>
            <person name="Lee K."/>
            <person name="Yang S.J."/>
            <person name="Cho J.C."/>
        </authorList>
    </citation>
    <scope>NUCLEOTIDE SEQUENCE [LARGE SCALE GENOMIC DNA]</scope>
    <source>
        <strain evidence="7 8">IMCC3088</strain>
    </source>
</reference>
<dbReference type="AlphaFoldDB" id="F3L0E5"/>
<accession>F3L0E5</accession>
<feature type="transmembrane region" description="Helical" evidence="5">
    <location>
        <begin position="114"/>
        <end position="135"/>
    </location>
</feature>
<evidence type="ECO:0000256" key="2">
    <source>
        <dbReference type="ARBA" id="ARBA00022692"/>
    </source>
</evidence>
<evidence type="ECO:0000313" key="8">
    <source>
        <dbReference type="Proteomes" id="UP000005615"/>
    </source>
</evidence>
<dbReference type="EMBL" id="AEIG01000021">
    <property type="protein sequence ID" value="EGG30163.1"/>
    <property type="molecule type" value="Genomic_DNA"/>
</dbReference>
<evidence type="ECO:0000256" key="5">
    <source>
        <dbReference type="SAM" id="Phobius"/>
    </source>
</evidence>
<dbReference type="SMART" id="SM00752">
    <property type="entry name" value="HTTM"/>
    <property type="match status" value="1"/>
</dbReference>
<feature type="transmembrane region" description="Helical" evidence="5">
    <location>
        <begin position="71"/>
        <end position="94"/>
    </location>
</feature>
<keyword evidence="8" id="KW-1185">Reference proteome</keyword>
<feature type="domain" description="HTTM-like" evidence="6">
    <location>
        <begin position="8"/>
        <end position="281"/>
    </location>
</feature>
<evidence type="ECO:0000256" key="3">
    <source>
        <dbReference type="ARBA" id="ARBA00022989"/>
    </source>
</evidence>
<keyword evidence="2 5" id="KW-0812">Transmembrane</keyword>
<feature type="transmembrane region" description="Helical" evidence="5">
    <location>
        <begin position="264"/>
        <end position="285"/>
    </location>
</feature>
<protein>
    <recommendedName>
        <fullName evidence="6">HTTM-like domain-containing protein</fullName>
    </recommendedName>
</protein>
<dbReference type="PANTHER" id="PTHR39535:SF2">
    <property type="entry name" value="HTTM DOMAIN-CONTAINING PROTEIN"/>
    <property type="match status" value="1"/>
</dbReference>
<feature type="transmembrane region" description="Helical" evidence="5">
    <location>
        <begin position="13"/>
        <end position="33"/>
    </location>
</feature>